<dbReference type="InParanoid" id="A0A1Y2E7K1"/>
<keyword evidence="7" id="KW-0503">Monooxygenase</keyword>
<evidence type="ECO:0000313" key="9">
    <source>
        <dbReference type="Proteomes" id="UP000193689"/>
    </source>
</evidence>
<dbReference type="InterPro" id="IPR036396">
    <property type="entry name" value="Cyt_P450_sf"/>
</dbReference>
<evidence type="ECO:0000256" key="6">
    <source>
        <dbReference type="PIRSR" id="PIRSR602401-1"/>
    </source>
</evidence>
<evidence type="ECO:0000256" key="4">
    <source>
        <dbReference type="ARBA" id="ARBA00022723"/>
    </source>
</evidence>
<proteinExistence type="inferred from homology"/>
<comment type="cofactor">
    <cofactor evidence="1 6">
        <name>heme</name>
        <dbReference type="ChEBI" id="CHEBI:30413"/>
    </cofactor>
</comment>
<dbReference type="PANTHER" id="PTHR24305">
    <property type="entry name" value="CYTOCHROME P450"/>
    <property type="match status" value="1"/>
</dbReference>
<dbReference type="GO" id="GO:0005506">
    <property type="term" value="F:iron ion binding"/>
    <property type="evidence" value="ECO:0007669"/>
    <property type="project" value="InterPro"/>
</dbReference>
<reference evidence="8 9" key="1">
    <citation type="submission" date="2016-07" db="EMBL/GenBank/DDBJ databases">
        <title>Pervasive Adenine N6-methylation of Active Genes in Fungi.</title>
        <authorList>
            <consortium name="DOE Joint Genome Institute"/>
            <person name="Mondo S.J."/>
            <person name="Dannebaum R.O."/>
            <person name="Kuo R.C."/>
            <person name="Labutti K."/>
            <person name="Haridas S."/>
            <person name="Kuo A."/>
            <person name="Salamov A."/>
            <person name="Ahrendt S.R."/>
            <person name="Lipzen A."/>
            <person name="Sullivan W."/>
            <person name="Andreopoulos W.B."/>
            <person name="Clum A."/>
            <person name="Lindquist E."/>
            <person name="Daum C."/>
            <person name="Ramamoorthy G.K."/>
            <person name="Gryganskyi A."/>
            <person name="Culley D."/>
            <person name="Magnuson J.K."/>
            <person name="James T.Y."/>
            <person name="O'Malley M.A."/>
            <person name="Stajich J.E."/>
            <person name="Spatafora J.W."/>
            <person name="Visel A."/>
            <person name="Grigoriev I.V."/>
        </authorList>
    </citation>
    <scope>NUCLEOTIDE SEQUENCE [LARGE SCALE GENOMIC DNA]</scope>
    <source>
        <strain evidence="8 9">CBS 129021</strain>
    </source>
</reference>
<dbReference type="InterPro" id="IPR002401">
    <property type="entry name" value="Cyt_P450_E_grp-I"/>
</dbReference>
<dbReference type="AlphaFoldDB" id="A0A1Y2E7K1"/>
<dbReference type="STRING" id="1141098.A0A1Y2E7K1"/>
<organism evidence="8 9">
    <name type="scientific">Pseudomassariella vexata</name>
    <dbReference type="NCBI Taxonomy" id="1141098"/>
    <lineage>
        <taxon>Eukaryota</taxon>
        <taxon>Fungi</taxon>
        <taxon>Dikarya</taxon>
        <taxon>Ascomycota</taxon>
        <taxon>Pezizomycotina</taxon>
        <taxon>Sordariomycetes</taxon>
        <taxon>Xylariomycetidae</taxon>
        <taxon>Amphisphaeriales</taxon>
        <taxon>Pseudomassariaceae</taxon>
        <taxon>Pseudomassariella</taxon>
    </lineage>
</organism>
<dbReference type="GeneID" id="63778087"/>
<dbReference type="Proteomes" id="UP000193689">
    <property type="component" value="Unassembled WGS sequence"/>
</dbReference>
<dbReference type="PRINTS" id="PR00385">
    <property type="entry name" value="P450"/>
</dbReference>
<dbReference type="PRINTS" id="PR00463">
    <property type="entry name" value="EP450I"/>
</dbReference>
<dbReference type="GO" id="GO:0020037">
    <property type="term" value="F:heme binding"/>
    <property type="evidence" value="ECO:0007669"/>
    <property type="project" value="InterPro"/>
</dbReference>
<keyword evidence="9" id="KW-1185">Reference proteome</keyword>
<evidence type="ECO:0000313" key="8">
    <source>
        <dbReference type="EMBL" id="ORY67304.1"/>
    </source>
</evidence>
<comment type="caution">
    <text evidence="8">The sequence shown here is derived from an EMBL/GenBank/DDBJ whole genome shotgun (WGS) entry which is preliminary data.</text>
</comment>
<evidence type="ECO:0000256" key="5">
    <source>
        <dbReference type="ARBA" id="ARBA00023004"/>
    </source>
</evidence>
<evidence type="ECO:0000256" key="3">
    <source>
        <dbReference type="ARBA" id="ARBA00022617"/>
    </source>
</evidence>
<dbReference type="GO" id="GO:0016705">
    <property type="term" value="F:oxidoreductase activity, acting on paired donors, with incorporation or reduction of molecular oxygen"/>
    <property type="evidence" value="ECO:0007669"/>
    <property type="project" value="InterPro"/>
</dbReference>
<dbReference type="GO" id="GO:0004497">
    <property type="term" value="F:monooxygenase activity"/>
    <property type="evidence" value="ECO:0007669"/>
    <property type="project" value="UniProtKB-KW"/>
</dbReference>
<dbReference type="RefSeq" id="XP_040717928.1">
    <property type="nucleotide sequence ID" value="XM_040861875.1"/>
</dbReference>
<evidence type="ECO:0000256" key="1">
    <source>
        <dbReference type="ARBA" id="ARBA00001971"/>
    </source>
</evidence>
<name>A0A1Y2E7K1_9PEZI</name>
<sequence length="515" mass="58151">MAGAILFVLKFGALLARYVVGRIVYNIIYNLFISPLKAFPGPLLYRISSLPLDIISIKGVAHHKLRELHDKYGPIVRIRPYELSYITSAPWKDVYGFRPGHEEFFKAERLICPGQVLGILDAPRDDHRRYRRLLAHAFSAQGLRPVNVVDWLSWVTADIIGDLTFGEPFGSLDTAMEHEWTGFAANILKPATVILILKSWGVLDALWLLIPKSAMKAGEDHKKWIAERVQRRVNLGKERGDFLDYVLKRGLVVDSATAGGQKQQPVGDEKGIRLEELNENAYQLVLGGSETTATVLSGTIFYLLRKPDILRHVTAEVRTKFPDSTDITIDSLTPSSAPYLDAVLQEGLRLYHPTPLYGARLVPAEGDIVDGVFLPEGTKISLRLYVAFTSSVNFARPREFVPERWLAVGDDHNEEQTGGKGRENKRCGEFAHDNPDGVFQPFSAGPRNCIGMNLANAEMRLIMASLLWHFDLGKPRDMGKEEAERWEEWVERQKVWFLWHKGPLMMDVKTRGDRL</sequence>
<dbReference type="EMBL" id="MCFJ01000004">
    <property type="protein sequence ID" value="ORY67304.1"/>
    <property type="molecule type" value="Genomic_DNA"/>
</dbReference>
<comment type="similarity">
    <text evidence="2 7">Belongs to the cytochrome P450 family.</text>
</comment>
<dbReference type="InterPro" id="IPR017972">
    <property type="entry name" value="Cyt_P450_CS"/>
</dbReference>
<dbReference type="PROSITE" id="PS00086">
    <property type="entry name" value="CYTOCHROME_P450"/>
    <property type="match status" value="1"/>
</dbReference>
<protein>
    <submittedName>
        <fullName evidence="8">Cytochrome P450</fullName>
    </submittedName>
</protein>
<feature type="binding site" description="axial binding residue" evidence="6">
    <location>
        <position position="449"/>
    </location>
    <ligand>
        <name>heme</name>
        <dbReference type="ChEBI" id="CHEBI:30413"/>
    </ligand>
    <ligandPart>
        <name>Fe</name>
        <dbReference type="ChEBI" id="CHEBI:18248"/>
    </ligandPart>
</feature>
<dbReference type="OrthoDB" id="1470350at2759"/>
<keyword evidence="3 6" id="KW-0349">Heme</keyword>
<accession>A0A1Y2E7K1</accession>
<evidence type="ECO:0000256" key="7">
    <source>
        <dbReference type="RuleBase" id="RU000461"/>
    </source>
</evidence>
<gene>
    <name evidence="8" type="ORF">BCR38DRAFT_456123</name>
</gene>
<evidence type="ECO:0000256" key="2">
    <source>
        <dbReference type="ARBA" id="ARBA00010617"/>
    </source>
</evidence>
<dbReference type="Pfam" id="PF00067">
    <property type="entry name" value="p450"/>
    <property type="match status" value="1"/>
</dbReference>
<dbReference type="CDD" id="cd11058">
    <property type="entry name" value="CYP60B-like"/>
    <property type="match status" value="1"/>
</dbReference>
<keyword evidence="5 6" id="KW-0408">Iron</keyword>
<keyword evidence="7" id="KW-0560">Oxidoreductase</keyword>
<dbReference type="InterPro" id="IPR050121">
    <property type="entry name" value="Cytochrome_P450_monoxygenase"/>
</dbReference>
<keyword evidence="4 6" id="KW-0479">Metal-binding</keyword>
<dbReference type="PANTHER" id="PTHR24305:SF210">
    <property type="entry name" value="CYTOCHROME P450 MONOOXYGENASE ASQL-RELATED"/>
    <property type="match status" value="1"/>
</dbReference>
<dbReference type="InterPro" id="IPR001128">
    <property type="entry name" value="Cyt_P450"/>
</dbReference>
<dbReference type="SUPFAM" id="SSF48264">
    <property type="entry name" value="Cytochrome P450"/>
    <property type="match status" value="1"/>
</dbReference>
<dbReference type="Gene3D" id="1.10.630.10">
    <property type="entry name" value="Cytochrome P450"/>
    <property type="match status" value="1"/>
</dbReference>